<dbReference type="EMBL" id="SKBN01000206">
    <property type="protein sequence ID" value="TGJ80693.1"/>
    <property type="molecule type" value="Genomic_DNA"/>
</dbReference>
<organism evidence="4 5">
    <name type="scientific">Xylaria hypoxylon</name>
    <dbReference type="NCBI Taxonomy" id="37992"/>
    <lineage>
        <taxon>Eukaryota</taxon>
        <taxon>Fungi</taxon>
        <taxon>Dikarya</taxon>
        <taxon>Ascomycota</taxon>
        <taxon>Pezizomycotina</taxon>
        <taxon>Sordariomycetes</taxon>
        <taxon>Xylariomycetidae</taxon>
        <taxon>Xylariales</taxon>
        <taxon>Xylariaceae</taxon>
        <taxon>Xylaria</taxon>
    </lineage>
</organism>
<keyword evidence="1" id="KW-0539">Nucleus</keyword>
<dbReference type="STRING" id="37992.A0A4Z0YQH0"/>
<reference evidence="4 5" key="1">
    <citation type="submission" date="2019-03" db="EMBL/GenBank/DDBJ databases">
        <title>Draft genome sequence of Xylaria hypoxylon DSM 108379, a ubiquitous saprotrophic-parasitic fungi on hardwood.</title>
        <authorList>
            <person name="Buettner E."/>
            <person name="Leonhardt S."/>
            <person name="Gebauer A.M."/>
            <person name="Liers C."/>
            <person name="Hofrichter M."/>
            <person name="Kellner H."/>
        </authorList>
    </citation>
    <scope>NUCLEOTIDE SEQUENCE [LARGE SCALE GENOMIC DNA]</scope>
    <source>
        <strain evidence="4 5">DSM 108379</strain>
    </source>
</reference>
<dbReference type="CDD" id="cd00067">
    <property type="entry name" value="GAL4"/>
    <property type="match status" value="1"/>
</dbReference>
<evidence type="ECO:0000313" key="4">
    <source>
        <dbReference type="EMBL" id="TGJ80693.1"/>
    </source>
</evidence>
<name>A0A4Z0YQH0_9PEZI</name>
<dbReference type="InterPro" id="IPR036864">
    <property type="entry name" value="Zn2-C6_fun-type_DNA-bd_sf"/>
</dbReference>
<dbReference type="Gene3D" id="4.10.240.10">
    <property type="entry name" value="Zn(2)-C6 fungal-type DNA-binding domain"/>
    <property type="match status" value="1"/>
</dbReference>
<dbReference type="PROSITE" id="PS00463">
    <property type="entry name" value="ZN2_CY6_FUNGAL_1"/>
    <property type="match status" value="1"/>
</dbReference>
<sequence>MDEGDLDYDIGHEASFDLDMFSLPMDDTGFLPPGSSPSSVVTSGDIAEDSAAQAQKRYLSKRPHKKSRAGCKQCKKRKVKCDEAKPTCKACTLRKEKCIYPDTPPSVLPSTAKHLPTGTTSSLPLREAREQLVESIEEAEEVESVEDAAFMHDMIPVVSEPLFIPEQAADVMDMKMLWFYTTHSFQNFAINSGRSPVIDHILKVKIVEHAFRSPFLMETLKALSALHLRVLNQPIPNQKLVAYQAKAFQGYRNAIEKADPIDFPALLGCSLLTVALSSQSFREPNGKRLFVVDWIAVWRGIGLIIELIEPQAVHDSGLAALFYRPPIDMEKSAQYIPNNLLFMVTSIKYGDADYGYQKDYYELLRYLGSLYMELTEHGFGPVLDLRVITFFTFCPRPLLPLMKQYRPRVLVIIAYWLCFVKLLHHGSWWMRGLDPQAAQIFEEIGENWGHLLRVPRMVMQTDNYLKIARLIIDNHNWTPSELDLYNKHRDPRAKNDLKFITNAGAEIEIVEGNWQFKSHMGGAGIEIKDGKWQFKSCKVSSDIPQVDDPDADLDLSNEKLLLGSGLVYKIAQYDTASAMPSVSALHGMSTPSPGDSSSTSSTPGLSPSKSQSKSPSP</sequence>
<dbReference type="SMART" id="SM00066">
    <property type="entry name" value="GAL4"/>
    <property type="match status" value="1"/>
</dbReference>
<dbReference type="PROSITE" id="PS50048">
    <property type="entry name" value="ZN2_CY6_FUNGAL_2"/>
    <property type="match status" value="1"/>
</dbReference>
<keyword evidence="5" id="KW-1185">Reference proteome</keyword>
<dbReference type="OrthoDB" id="5419315at2759"/>
<evidence type="ECO:0000259" key="3">
    <source>
        <dbReference type="PROSITE" id="PS50048"/>
    </source>
</evidence>
<evidence type="ECO:0000313" key="5">
    <source>
        <dbReference type="Proteomes" id="UP000297716"/>
    </source>
</evidence>
<feature type="region of interest" description="Disordered" evidence="2">
    <location>
        <begin position="31"/>
        <end position="64"/>
    </location>
</feature>
<feature type="compositionally biased region" description="Low complexity" evidence="2">
    <location>
        <begin position="32"/>
        <end position="44"/>
    </location>
</feature>
<dbReference type="Proteomes" id="UP000297716">
    <property type="component" value="Unassembled WGS sequence"/>
</dbReference>
<feature type="region of interest" description="Disordered" evidence="2">
    <location>
        <begin position="580"/>
        <end position="617"/>
    </location>
</feature>
<feature type="domain" description="Zn(2)-C6 fungal-type" evidence="3">
    <location>
        <begin position="70"/>
        <end position="100"/>
    </location>
</feature>
<gene>
    <name evidence="4" type="ORF">E0Z10_g8073</name>
</gene>
<dbReference type="GO" id="GO:0008270">
    <property type="term" value="F:zinc ion binding"/>
    <property type="evidence" value="ECO:0007669"/>
    <property type="project" value="InterPro"/>
</dbReference>
<evidence type="ECO:0000256" key="1">
    <source>
        <dbReference type="ARBA" id="ARBA00023242"/>
    </source>
</evidence>
<dbReference type="SUPFAM" id="SSF57701">
    <property type="entry name" value="Zn2/Cys6 DNA-binding domain"/>
    <property type="match status" value="1"/>
</dbReference>
<evidence type="ECO:0000256" key="2">
    <source>
        <dbReference type="SAM" id="MobiDB-lite"/>
    </source>
</evidence>
<dbReference type="PANTHER" id="PTHR47784">
    <property type="entry name" value="STEROL UPTAKE CONTROL PROTEIN 2"/>
    <property type="match status" value="1"/>
</dbReference>
<dbReference type="PANTHER" id="PTHR47784:SF5">
    <property type="entry name" value="STEROL UPTAKE CONTROL PROTEIN 2"/>
    <property type="match status" value="1"/>
</dbReference>
<protein>
    <recommendedName>
        <fullName evidence="3">Zn(2)-C6 fungal-type domain-containing protein</fullName>
    </recommendedName>
</protein>
<dbReference type="AlphaFoldDB" id="A0A4Z0YQH0"/>
<dbReference type="InterPro" id="IPR001138">
    <property type="entry name" value="Zn2Cys6_DnaBD"/>
</dbReference>
<dbReference type="Pfam" id="PF00172">
    <property type="entry name" value="Zn_clus"/>
    <property type="match status" value="1"/>
</dbReference>
<proteinExistence type="predicted"/>
<accession>A0A4Z0YQH0</accession>
<comment type="caution">
    <text evidence="4">The sequence shown here is derived from an EMBL/GenBank/DDBJ whole genome shotgun (WGS) entry which is preliminary data.</text>
</comment>
<dbReference type="InterPro" id="IPR053157">
    <property type="entry name" value="Sterol_Uptake_Regulator"/>
</dbReference>
<feature type="compositionally biased region" description="Low complexity" evidence="2">
    <location>
        <begin position="587"/>
        <end position="617"/>
    </location>
</feature>
<dbReference type="GO" id="GO:0001228">
    <property type="term" value="F:DNA-binding transcription activator activity, RNA polymerase II-specific"/>
    <property type="evidence" value="ECO:0007669"/>
    <property type="project" value="TreeGrafter"/>
</dbReference>